<keyword evidence="4 6" id="KW-1133">Transmembrane helix</keyword>
<evidence type="ECO:0000313" key="7">
    <source>
        <dbReference type="EMBL" id="ETW79238.1"/>
    </source>
</evidence>
<sequence length="207" mass="23295">MSFGDAALPTRSPIPEWPSLYNPVIEVYNLEHHGPVQSNGRYLYNANDIFRFTFYWALIFHAPLFLFCGFYAFVNIAFPPPTSPSALLHHVSQTPITPITPSFLDQPPRLHQQNDRRSPLVHALLVLFTFMVAAVGAALAESVIVGYILAGLYHSADFSMSTWVPFVWGLIIALVGALGCVWCQLARRERTVDFAFHRIFPGVIHRI</sequence>
<evidence type="ECO:0000256" key="3">
    <source>
        <dbReference type="ARBA" id="ARBA00022692"/>
    </source>
</evidence>
<keyword evidence="8" id="KW-1185">Reference proteome</keyword>
<dbReference type="InterPro" id="IPR019334">
    <property type="entry name" value="TMEM170A/B/YPR153W-like"/>
</dbReference>
<comment type="similarity">
    <text evidence="2">Belongs to the TMEM170 family.</text>
</comment>
<comment type="subcellular location">
    <subcellularLocation>
        <location evidence="1">Membrane</location>
        <topology evidence="1">Multi-pass membrane protein</topology>
    </subcellularLocation>
</comment>
<dbReference type="eggNOG" id="ENOG502S0YM">
    <property type="taxonomic scope" value="Eukaryota"/>
</dbReference>
<evidence type="ECO:0008006" key="9">
    <source>
        <dbReference type="Google" id="ProtNLM"/>
    </source>
</evidence>
<dbReference type="OrthoDB" id="2131401at2759"/>
<feature type="transmembrane region" description="Helical" evidence="6">
    <location>
        <begin position="120"/>
        <end position="150"/>
    </location>
</feature>
<evidence type="ECO:0000256" key="1">
    <source>
        <dbReference type="ARBA" id="ARBA00004141"/>
    </source>
</evidence>
<proteinExistence type="inferred from homology"/>
<feature type="transmembrane region" description="Helical" evidence="6">
    <location>
        <begin position="54"/>
        <end position="78"/>
    </location>
</feature>
<evidence type="ECO:0000256" key="5">
    <source>
        <dbReference type="ARBA" id="ARBA00023136"/>
    </source>
</evidence>
<dbReference type="Proteomes" id="UP000030671">
    <property type="component" value="Unassembled WGS sequence"/>
</dbReference>
<dbReference type="GO" id="GO:0016020">
    <property type="term" value="C:membrane"/>
    <property type="evidence" value="ECO:0007669"/>
    <property type="project" value="UniProtKB-SubCell"/>
</dbReference>
<dbReference type="AlphaFoldDB" id="W4K092"/>
<feature type="transmembrane region" description="Helical" evidence="6">
    <location>
        <begin position="162"/>
        <end position="183"/>
    </location>
</feature>
<organism evidence="7 8">
    <name type="scientific">Heterobasidion irregulare (strain TC 32-1)</name>
    <dbReference type="NCBI Taxonomy" id="747525"/>
    <lineage>
        <taxon>Eukaryota</taxon>
        <taxon>Fungi</taxon>
        <taxon>Dikarya</taxon>
        <taxon>Basidiomycota</taxon>
        <taxon>Agaricomycotina</taxon>
        <taxon>Agaricomycetes</taxon>
        <taxon>Russulales</taxon>
        <taxon>Bondarzewiaceae</taxon>
        <taxon>Heterobasidion</taxon>
        <taxon>Heterobasidion annosum species complex</taxon>
    </lineage>
</organism>
<accession>W4K092</accession>
<dbReference type="InParanoid" id="W4K092"/>
<evidence type="ECO:0000313" key="8">
    <source>
        <dbReference type="Proteomes" id="UP000030671"/>
    </source>
</evidence>
<dbReference type="Pfam" id="PF10190">
    <property type="entry name" value="Tmemb_170"/>
    <property type="match status" value="1"/>
</dbReference>
<dbReference type="PANTHER" id="PTHR22779">
    <property type="entry name" value="SD17342P"/>
    <property type="match status" value="1"/>
</dbReference>
<evidence type="ECO:0000256" key="2">
    <source>
        <dbReference type="ARBA" id="ARBA00006325"/>
    </source>
</evidence>
<name>W4K092_HETIT</name>
<protein>
    <recommendedName>
        <fullName evidence="9">Integral membrane protein</fullName>
    </recommendedName>
</protein>
<dbReference type="KEGG" id="hir:HETIRDRAFT_324180"/>
<keyword evidence="5 6" id="KW-0472">Membrane</keyword>
<dbReference type="EMBL" id="KI925461">
    <property type="protein sequence ID" value="ETW79238.1"/>
    <property type="molecule type" value="Genomic_DNA"/>
</dbReference>
<dbReference type="RefSeq" id="XP_009549489.1">
    <property type="nucleotide sequence ID" value="XM_009551194.1"/>
</dbReference>
<evidence type="ECO:0000256" key="6">
    <source>
        <dbReference type="SAM" id="Phobius"/>
    </source>
</evidence>
<gene>
    <name evidence="7" type="ORF">HETIRDRAFT_324180</name>
</gene>
<dbReference type="GeneID" id="20671029"/>
<dbReference type="PANTHER" id="PTHR22779:SF6">
    <property type="entry name" value="SD17342P"/>
    <property type="match status" value="1"/>
</dbReference>
<keyword evidence="3 6" id="KW-0812">Transmembrane</keyword>
<dbReference type="STRING" id="747525.W4K092"/>
<evidence type="ECO:0000256" key="4">
    <source>
        <dbReference type="ARBA" id="ARBA00022989"/>
    </source>
</evidence>
<reference evidence="7 8" key="1">
    <citation type="journal article" date="2012" name="New Phytol.">
        <title>Insight into trade-off between wood decay and parasitism from the genome of a fungal forest pathogen.</title>
        <authorList>
            <person name="Olson A."/>
            <person name="Aerts A."/>
            <person name="Asiegbu F."/>
            <person name="Belbahri L."/>
            <person name="Bouzid O."/>
            <person name="Broberg A."/>
            <person name="Canback B."/>
            <person name="Coutinho P.M."/>
            <person name="Cullen D."/>
            <person name="Dalman K."/>
            <person name="Deflorio G."/>
            <person name="van Diepen L.T."/>
            <person name="Dunand C."/>
            <person name="Duplessis S."/>
            <person name="Durling M."/>
            <person name="Gonthier P."/>
            <person name="Grimwood J."/>
            <person name="Fossdal C.G."/>
            <person name="Hansson D."/>
            <person name="Henrissat B."/>
            <person name="Hietala A."/>
            <person name="Himmelstrand K."/>
            <person name="Hoffmeister D."/>
            <person name="Hogberg N."/>
            <person name="James T.Y."/>
            <person name="Karlsson M."/>
            <person name="Kohler A."/>
            <person name="Kues U."/>
            <person name="Lee Y.H."/>
            <person name="Lin Y.C."/>
            <person name="Lind M."/>
            <person name="Lindquist E."/>
            <person name="Lombard V."/>
            <person name="Lucas S."/>
            <person name="Lunden K."/>
            <person name="Morin E."/>
            <person name="Murat C."/>
            <person name="Park J."/>
            <person name="Raffaello T."/>
            <person name="Rouze P."/>
            <person name="Salamov A."/>
            <person name="Schmutz J."/>
            <person name="Solheim H."/>
            <person name="Stahlberg J."/>
            <person name="Velez H."/>
            <person name="de Vries R.P."/>
            <person name="Wiebenga A."/>
            <person name="Woodward S."/>
            <person name="Yakovlev I."/>
            <person name="Garbelotto M."/>
            <person name="Martin F."/>
            <person name="Grigoriev I.V."/>
            <person name="Stenlid J."/>
        </authorList>
    </citation>
    <scope>NUCLEOTIDE SEQUENCE [LARGE SCALE GENOMIC DNA]</scope>
    <source>
        <strain evidence="7 8">TC 32-1</strain>
    </source>
</reference>
<dbReference type="HOGENOM" id="CLU_071343_0_0_1"/>